<dbReference type="GeneID" id="14651066"/>
<reference evidence="3 4" key="1">
    <citation type="journal article" date="2013" name="Genome Announc.">
        <title>Genome of the haloarchaeon Natronomonas moolapensis, a neutrophilic member of a previously haloalkaliphilic genus.</title>
        <authorList>
            <person name="Dyall-Smith M.L."/>
            <person name="Pfeiffer F."/>
            <person name="Oberwinkler T."/>
            <person name="Klee K."/>
            <person name="Rampp M."/>
            <person name="Palm P."/>
            <person name="Gross K."/>
            <person name="Schuster S.C."/>
            <person name="Oesterhelt D."/>
        </authorList>
    </citation>
    <scope>NUCLEOTIDE SEQUENCE [LARGE SCALE GENOMIC DNA]</scope>
    <source>
        <strain evidence="4">DSM 18674 / JCM 14361 / 8.8.11</strain>
    </source>
</reference>
<dbReference type="RefSeq" id="WP_015409048.1">
    <property type="nucleotide sequence ID" value="NC_020388.1"/>
</dbReference>
<dbReference type="Pfam" id="PF01402">
    <property type="entry name" value="RHH_1"/>
    <property type="match status" value="1"/>
</dbReference>
<dbReference type="OrthoDB" id="266966at2157"/>
<dbReference type="HOGENOM" id="CLU_203618_0_0_2"/>
<accession>M1XQ87</accession>
<dbReference type="AlphaFoldDB" id="M1XQ87"/>
<dbReference type="EMBL" id="HF582854">
    <property type="protein sequence ID" value="CCQ36245.1"/>
    <property type="molecule type" value="Genomic_DNA"/>
</dbReference>
<sequence>MGEYGPDLESVTVAFDEETIEALDEKAFTDHRDNREAAIRDCLDEWLKRRADGADGTEGTDGADTEPSE</sequence>
<evidence type="ECO:0000313" key="4">
    <source>
        <dbReference type="Proteomes" id="UP000011867"/>
    </source>
</evidence>
<evidence type="ECO:0000313" key="3">
    <source>
        <dbReference type="EMBL" id="CCQ36245.1"/>
    </source>
</evidence>
<evidence type="ECO:0000259" key="2">
    <source>
        <dbReference type="Pfam" id="PF01402"/>
    </source>
</evidence>
<name>M1XQ87_NATM8</name>
<keyword evidence="4" id="KW-1185">Reference proteome</keyword>
<dbReference type="KEGG" id="nmo:Nmlp_2062"/>
<dbReference type="GO" id="GO:0006355">
    <property type="term" value="P:regulation of DNA-templated transcription"/>
    <property type="evidence" value="ECO:0007669"/>
    <property type="project" value="InterPro"/>
</dbReference>
<feature type="region of interest" description="Disordered" evidence="1">
    <location>
        <begin position="48"/>
        <end position="69"/>
    </location>
</feature>
<evidence type="ECO:0000256" key="1">
    <source>
        <dbReference type="SAM" id="MobiDB-lite"/>
    </source>
</evidence>
<organism evidence="3 4">
    <name type="scientific">Natronomonas moolapensis (strain DSM 18674 / CECT 7526 / JCM 14361 / 8.8.11)</name>
    <dbReference type="NCBI Taxonomy" id="268739"/>
    <lineage>
        <taxon>Archaea</taxon>
        <taxon>Methanobacteriati</taxon>
        <taxon>Methanobacteriota</taxon>
        <taxon>Stenosarchaea group</taxon>
        <taxon>Halobacteria</taxon>
        <taxon>Halobacteriales</taxon>
        <taxon>Natronomonadaceae</taxon>
        <taxon>Natronomonas</taxon>
    </lineage>
</organism>
<dbReference type="InterPro" id="IPR002145">
    <property type="entry name" value="CopG"/>
</dbReference>
<proteinExistence type="predicted"/>
<gene>
    <name evidence="3" type="ordered locus">Nmlp_2062</name>
</gene>
<dbReference type="eggNOG" id="arCOG08164">
    <property type="taxonomic scope" value="Archaea"/>
</dbReference>
<protein>
    <recommendedName>
        <fullName evidence="2">Ribbon-helix-helix protein CopG domain-containing protein</fullName>
    </recommendedName>
</protein>
<feature type="domain" description="Ribbon-helix-helix protein CopG" evidence="2">
    <location>
        <begin position="10"/>
        <end position="49"/>
    </location>
</feature>
<dbReference type="Proteomes" id="UP000011867">
    <property type="component" value="Chromosome"/>
</dbReference>
<dbReference type="STRING" id="268739.Nmlp_2062"/>